<evidence type="ECO:0000256" key="1">
    <source>
        <dbReference type="ARBA" id="ARBA00022786"/>
    </source>
</evidence>
<dbReference type="InterPro" id="IPR043454">
    <property type="entry name" value="NPH3/RPT2-like"/>
</dbReference>
<reference evidence="4" key="1">
    <citation type="submission" date="2023-10" db="EMBL/GenBank/DDBJ databases">
        <authorList>
            <person name="Domelevo Entfellner J.-B."/>
        </authorList>
    </citation>
    <scope>NUCLEOTIDE SEQUENCE</scope>
</reference>
<comment type="similarity">
    <text evidence="2">Belongs to the NPH3 family.</text>
</comment>
<keyword evidence="1" id="KW-0833">Ubl conjugation pathway</keyword>
<dbReference type="Gramene" id="rna-AYBTSS11_LOCUS4424">
    <property type="protein sequence ID" value="CAJ1929282.1"/>
    <property type="gene ID" value="gene-AYBTSS11_LOCUS4424"/>
</dbReference>
<sequence>MPSNVAAIRVAAELLGMTEGENLCEVTESYFDRVVGIDAFMVLRSCVTMLPEAETTASLVSRCIEVLILDDDVSFLDDVVEMQAHEFQMVACYLNKRLRDHDVLYKMIDLYLKNLLALVKENKYGKLTEEQQTDICNNLDCSKLSPHILVDCVQNPRMSLKFIMGVILVEHLNTRRSLVAAAAAATQQVERTSLRKILHHDTAHRHATDIEEAMDSTYYRIQSLEKELMDMKKLLEHHQVRHGKRNNNALNQERSTSFHFEPPHSSKIQRGGRGSISSSNFLFDDMITEKNNEVGMSLADKTSTKITSFFPHKIITTLKNAFGCRIQRETKRS</sequence>
<evidence type="ECO:0000256" key="2">
    <source>
        <dbReference type="PROSITE-ProRule" id="PRU00982"/>
    </source>
</evidence>
<dbReference type="Proteomes" id="UP001189624">
    <property type="component" value="Chromosome 2"/>
</dbReference>
<keyword evidence="5" id="KW-1185">Reference proteome</keyword>
<evidence type="ECO:0000259" key="3">
    <source>
        <dbReference type="PROSITE" id="PS51649"/>
    </source>
</evidence>
<evidence type="ECO:0000313" key="4">
    <source>
        <dbReference type="EMBL" id="CAJ1929282.1"/>
    </source>
</evidence>
<feature type="domain" description="NPH3" evidence="3">
    <location>
        <begin position="1"/>
        <end position="173"/>
    </location>
</feature>
<proteinExistence type="inferred from homology"/>
<protein>
    <recommendedName>
        <fullName evidence="3">NPH3 domain-containing protein</fullName>
    </recommendedName>
</protein>
<dbReference type="InterPro" id="IPR027356">
    <property type="entry name" value="NPH3_dom"/>
</dbReference>
<dbReference type="PANTHER" id="PTHR32370">
    <property type="entry name" value="OS12G0117600 PROTEIN"/>
    <property type="match status" value="1"/>
</dbReference>
<dbReference type="EMBL" id="OY731399">
    <property type="protein sequence ID" value="CAJ1929282.1"/>
    <property type="molecule type" value="Genomic_DNA"/>
</dbReference>
<gene>
    <name evidence="4" type="ORF">AYBTSS11_LOCUS4424</name>
</gene>
<evidence type="ECO:0000313" key="5">
    <source>
        <dbReference type="Proteomes" id="UP001189624"/>
    </source>
</evidence>
<organism evidence="4 5">
    <name type="scientific">Sphenostylis stenocarpa</name>
    <dbReference type="NCBI Taxonomy" id="92480"/>
    <lineage>
        <taxon>Eukaryota</taxon>
        <taxon>Viridiplantae</taxon>
        <taxon>Streptophyta</taxon>
        <taxon>Embryophyta</taxon>
        <taxon>Tracheophyta</taxon>
        <taxon>Spermatophyta</taxon>
        <taxon>Magnoliopsida</taxon>
        <taxon>eudicotyledons</taxon>
        <taxon>Gunneridae</taxon>
        <taxon>Pentapetalae</taxon>
        <taxon>rosids</taxon>
        <taxon>fabids</taxon>
        <taxon>Fabales</taxon>
        <taxon>Fabaceae</taxon>
        <taxon>Papilionoideae</taxon>
        <taxon>50 kb inversion clade</taxon>
        <taxon>NPAAA clade</taxon>
        <taxon>indigoferoid/millettioid clade</taxon>
        <taxon>Phaseoleae</taxon>
        <taxon>Sphenostylis</taxon>
    </lineage>
</organism>
<name>A0AA86S6V5_9FABA</name>
<dbReference type="PROSITE" id="PS51649">
    <property type="entry name" value="NPH3"/>
    <property type="match status" value="1"/>
</dbReference>
<dbReference type="AlphaFoldDB" id="A0AA86S6V5"/>
<accession>A0AA86S6V5</accession>